<keyword evidence="5" id="KW-0862">Zinc</keyword>
<evidence type="ECO:0000313" key="10">
    <source>
        <dbReference type="Proteomes" id="UP001169764"/>
    </source>
</evidence>
<comment type="cofactor">
    <cofactor evidence="1">
        <name>Zn(2+)</name>
        <dbReference type="ChEBI" id="CHEBI:29105"/>
    </cofactor>
</comment>
<feature type="domain" description="M23ase beta-sheet core" evidence="8">
    <location>
        <begin position="113"/>
        <end position="207"/>
    </location>
</feature>
<dbReference type="Proteomes" id="UP001169764">
    <property type="component" value="Unassembled WGS sequence"/>
</dbReference>
<reference evidence="9" key="1">
    <citation type="submission" date="2023-07" db="EMBL/GenBank/DDBJ databases">
        <authorList>
            <person name="Kim M."/>
        </authorList>
    </citation>
    <scope>NUCLEOTIDE SEQUENCE</scope>
    <source>
        <strain evidence="9">BIUV-7</strain>
    </source>
</reference>
<protein>
    <submittedName>
        <fullName evidence="9">M23 family metallopeptidase</fullName>
        <ecNumber evidence="9">3.4.-.-</ecNumber>
    </submittedName>
</protein>
<evidence type="ECO:0000256" key="7">
    <source>
        <dbReference type="SAM" id="SignalP"/>
    </source>
</evidence>
<dbReference type="EMBL" id="JAUOTP010000002">
    <property type="protein sequence ID" value="MDO6413834.1"/>
    <property type="molecule type" value="Genomic_DNA"/>
</dbReference>
<keyword evidence="3" id="KW-0479">Metal-binding</keyword>
<gene>
    <name evidence="9" type="ORF">Q4F19_05530</name>
</gene>
<comment type="caution">
    <text evidence="9">The sequence shown here is derived from an EMBL/GenBank/DDBJ whole genome shotgun (WGS) entry which is preliminary data.</text>
</comment>
<keyword evidence="6" id="KW-0482">Metalloprotease</keyword>
<keyword evidence="7" id="KW-0732">Signal</keyword>
<evidence type="ECO:0000313" key="9">
    <source>
        <dbReference type="EMBL" id="MDO6413834.1"/>
    </source>
</evidence>
<evidence type="ECO:0000256" key="3">
    <source>
        <dbReference type="ARBA" id="ARBA00022723"/>
    </source>
</evidence>
<dbReference type="InterPro" id="IPR016047">
    <property type="entry name" value="M23ase_b-sheet_dom"/>
</dbReference>
<dbReference type="Gene3D" id="2.70.70.10">
    <property type="entry name" value="Glucose Permease (Domain IIA)"/>
    <property type="match status" value="1"/>
</dbReference>
<dbReference type="EC" id="3.4.-.-" evidence="9"/>
<proteinExistence type="predicted"/>
<dbReference type="RefSeq" id="WP_303540561.1">
    <property type="nucleotide sequence ID" value="NZ_JAUOTP010000002.1"/>
</dbReference>
<dbReference type="InterPro" id="IPR011055">
    <property type="entry name" value="Dup_hybrid_motif"/>
</dbReference>
<feature type="chain" id="PRO_5045173230" evidence="7">
    <location>
        <begin position="31"/>
        <end position="236"/>
    </location>
</feature>
<sequence>MTASRSKTVRSIVRLFAAFGLLTAAAPAFADTVMTPQVGDKIVADGAALDSIEDAAAISGGDDAFHAMFMGWKKQDQIGQGVIAVPSAKPINAATFTSGYGVRSDPFRGSAAMHAGIDLAAPQGTAVYATADGIVDKAEWSNGYGNLVEVAHGKGVQTRFGHLSRILVHSGQLVHRGDLIALVGSTGRSTGPHLHYEVRIDGHAVNPVPFLQAGDYVVAQQQRATTIALGGPDDVE</sequence>
<dbReference type="InterPro" id="IPR050570">
    <property type="entry name" value="Cell_wall_metabolism_enzyme"/>
</dbReference>
<accession>A0ABT8Y7X2</accession>
<organism evidence="9 10">
    <name type="scientific">Sphingomonas natans</name>
    <dbReference type="NCBI Taxonomy" id="3063330"/>
    <lineage>
        <taxon>Bacteria</taxon>
        <taxon>Pseudomonadati</taxon>
        <taxon>Pseudomonadota</taxon>
        <taxon>Alphaproteobacteria</taxon>
        <taxon>Sphingomonadales</taxon>
        <taxon>Sphingomonadaceae</taxon>
        <taxon>Sphingomonas</taxon>
    </lineage>
</organism>
<dbReference type="CDD" id="cd12797">
    <property type="entry name" value="M23_peptidase"/>
    <property type="match status" value="1"/>
</dbReference>
<keyword evidence="4 9" id="KW-0378">Hydrolase</keyword>
<evidence type="ECO:0000259" key="8">
    <source>
        <dbReference type="Pfam" id="PF01551"/>
    </source>
</evidence>
<keyword evidence="2" id="KW-0645">Protease</keyword>
<name>A0ABT8Y7X2_9SPHN</name>
<dbReference type="PANTHER" id="PTHR21666">
    <property type="entry name" value="PEPTIDASE-RELATED"/>
    <property type="match status" value="1"/>
</dbReference>
<dbReference type="Pfam" id="PF01551">
    <property type="entry name" value="Peptidase_M23"/>
    <property type="match status" value="1"/>
</dbReference>
<dbReference type="SUPFAM" id="SSF51261">
    <property type="entry name" value="Duplicated hybrid motif"/>
    <property type="match status" value="1"/>
</dbReference>
<feature type="signal peptide" evidence="7">
    <location>
        <begin position="1"/>
        <end position="30"/>
    </location>
</feature>
<evidence type="ECO:0000256" key="5">
    <source>
        <dbReference type="ARBA" id="ARBA00022833"/>
    </source>
</evidence>
<evidence type="ECO:0000256" key="1">
    <source>
        <dbReference type="ARBA" id="ARBA00001947"/>
    </source>
</evidence>
<evidence type="ECO:0000256" key="2">
    <source>
        <dbReference type="ARBA" id="ARBA00022670"/>
    </source>
</evidence>
<evidence type="ECO:0000256" key="6">
    <source>
        <dbReference type="ARBA" id="ARBA00023049"/>
    </source>
</evidence>
<evidence type="ECO:0000256" key="4">
    <source>
        <dbReference type="ARBA" id="ARBA00022801"/>
    </source>
</evidence>
<dbReference type="GO" id="GO:0016787">
    <property type="term" value="F:hydrolase activity"/>
    <property type="evidence" value="ECO:0007669"/>
    <property type="project" value="UniProtKB-KW"/>
</dbReference>
<keyword evidence="10" id="KW-1185">Reference proteome</keyword>
<dbReference type="PANTHER" id="PTHR21666:SF288">
    <property type="entry name" value="CELL DIVISION PROTEIN YTFB"/>
    <property type="match status" value="1"/>
</dbReference>